<dbReference type="EMBL" id="CAFBRV010000091">
    <property type="protein sequence ID" value="CAB5118080.1"/>
    <property type="molecule type" value="Genomic_DNA"/>
</dbReference>
<proteinExistence type="predicted"/>
<organism evidence="1">
    <name type="scientific">freshwater metagenome</name>
    <dbReference type="NCBI Taxonomy" id="449393"/>
    <lineage>
        <taxon>unclassified sequences</taxon>
        <taxon>metagenomes</taxon>
        <taxon>ecological metagenomes</taxon>
    </lineage>
</organism>
<name>A0A6J7VT72_9ZZZZ</name>
<reference evidence="1" key="1">
    <citation type="submission" date="2020-05" db="EMBL/GenBank/DDBJ databases">
        <authorList>
            <person name="Chiriac C."/>
            <person name="Salcher M."/>
            <person name="Ghai R."/>
            <person name="Kavagutti S V."/>
        </authorList>
    </citation>
    <scope>NUCLEOTIDE SEQUENCE</scope>
</reference>
<dbReference type="AlphaFoldDB" id="A0A6J7VT72"/>
<gene>
    <name evidence="1" type="ORF">UFOPK4410_00905</name>
</gene>
<protein>
    <submittedName>
        <fullName evidence="1">Unannotated protein</fullName>
    </submittedName>
</protein>
<accession>A0A6J7VT72</accession>
<sequence>MLYPTIATKVAPEKKVPVPFVFVAVTLILSLKPTSSEVTTYVNAFAPTISV</sequence>
<evidence type="ECO:0000313" key="1">
    <source>
        <dbReference type="EMBL" id="CAB5118080.1"/>
    </source>
</evidence>